<sequence length="131" mass="15555">MYMDARNELAIRGRRVRHGREKNIRDSDYEYKMRFVTALFACNSRHFVCILEELGDYHLDQQYEHYIVRKADGMRACFHRWARYEDNDGAQPLVVVFFMNQKRWDELSAEAKAKAAAEREAEDNAGDVEEE</sequence>
<reference evidence="1" key="2">
    <citation type="submission" date="2022-06" db="UniProtKB">
        <authorList>
            <consortium name="EnsemblMetazoa"/>
        </authorList>
    </citation>
    <scope>IDENTIFICATION</scope>
    <source>
        <strain evidence="1">PS312</strain>
    </source>
</reference>
<reference evidence="2" key="1">
    <citation type="journal article" date="2008" name="Nat. Genet.">
        <title>The Pristionchus pacificus genome provides a unique perspective on nematode lifestyle and parasitism.</title>
        <authorList>
            <person name="Dieterich C."/>
            <person name="Clifton S.W."/>
            <person name="Schuster L.N."/>
            <person name="Chinwalla A."/>
            <person name="Delehaunty K."/>
            <person name="Dinkelacker I."/>
            <person name="Fulton L."/>
            <person name="Fulton R."/>
            <person name="Godfrey J."/>
            <person name="Minx P."/>
            <person name="Mitreva M."/>
            <person name="Roeseler W."/>
            <person name="Tian H."/>
            <person name="Witte H."/>
            <person name="Yang S.P."/>
            <person name="Wilson R.K."/>
            <person name="Sommer R.J."/>
        </authorList>
    </citation>
    <scope>NUCLEOTIDE SEQUENCE [LARGE SCALE GENOMIC DNA]</scope>
    <source>
        <strain evidence="2">PS312</strain>
    </source>
</reference>
<proteinExistence type="predicted"/>
<dbReference type="EnsemblMetazoa" id="PPA45399.1">
    <property type="protein sequence ID" value="PPA45399.1"/>
    <property type="gene ID" value="WBGene00283768"/>
</dbReference>
<evidence type="ECO:0000313" key="1">
    <source>
        <dbReference type="EnsemblMetazoa" id="PPA45399.1"/>
    </source>
</evidence>
<dbReference type="Proteomes" id="UP000005239">
    <property type="component" value="Unassembled WGS sequence"/>
</dbReference>
<name>A0A454XK01_PRIPA</name>
<evidence type="ECO:0000313" key="2">
    <source>
        <dbReference type="Proteomes" id="UP000005239"/>
    </source>
</evidence>
<keyword evidence="2" id="KW-1185">Reference proteome</keyword>
<organism evidence="1 2">
    <name type="scientific">Pristionchus pacificus</name>
    <name type="common">Parasitic nematode worm</name>
    <dbReference type="NCBI Taxonomy" id="54126"/>
    <lineage>
        <taxon>Eukaryota</taxon>
        <taxon>Metazoa</taxon>
        <taxon>Ecdysozoa</taxon>
        <taxon>Nematoda</taxon>
        <taxon>Chromadorea</taxon>
        <taxon>Rhabditida</taxon>
        <taxon>Rhabditina</taxon>
        <taxon>Diplogasteromorpha</taxon>
        <taxon>Diplogasteroidea</taxon>
        <taxon>Neodiplogasteridae</taxon>
        <taxon>Pristionchus</taxon>
    </lineage>
</organism>
<protein>
    <submittedName>
        <fullName evidence="1">Uncharacterized protein</fullName>
    </submittedName>
</protein>
<accession>A0A454XK01</accession>
<accession>A0A8R1V3N7</accession>
<gene>
    <name evidence="1" type="primary">WBGene00283768</name>
</gene>
<dbReference type="AlphaFoldDB" id="A0A454XK01"/>